<proteinExistence type="predicted"/>
<dbReference type="EMBL" id="JAAPAO010000323">
    <property type="protein sequence ID" value="KAF4663221.1"/>
    <property type="molecule type" value="Genomic_DNA"/>
</dbReference>
<reference evidence="1 2" key="1">
    <citation type="submission" date="2020-04" db="EMBL/GenBank/DDBJ databases">
        <title>Perkinsus chesapeaki whole genome sequence.</title>
        <authorList>
            <person name="Bogema D.R."/>
        </authorList>
    </citation>
    <scope>NUCLEOTIDE SEQUENCE [LARGE SCALE GENOMIC DNA]</scope>
    <source>
        <strain evidence="1">ATCC PRA-425</strain>
    </source>
</reference>
<evidence type="ECO:0000313" key="1">
    <source>
        <dbReference type="EMBL" id="KAF4663221.1"/>
    </source>
</evidence>
<organism evidence="1 2">
    <name type="scientific">Perkinsus chesapeaki</name>
    <name type="common">Clam parasite</name>
    <name type="synonym">Perkinsus andrewsi</name>
    <dbReference type="NCBI Taxonomy" id="330153"/>
    <lineage>
        <taxon>Eukaryota</taxon>
        <taxon>Sar</taxon>
        <taxon>Alveolata</taxon>
        <taxon>Perkinsozoa</taxon>
        <taxon>Perkinsea</taxon>
        <taxon>Perkinsida</taxon>
        <taxon>Perkinsidae</taxon>
        <taxon>Perkinsus</taxon>
    </lineage>
</organism>
<dbReference type="AlphaFoldDB" id="A0A7J6LWQ9"/>
<sequence length="289" mass="31837">MTLAPIPDGGFDVTAKISSMPNAYYPDAMTIDGVYVGNGRGTLYVASNGHELTKYMSGTRTKAAYHMFTLESGCPNKGTLTNFAKLQSSHSDILLMACNKPFKPVFAPQTTLSPTTHPLTIFAWAYSLRRGISEKFYIKLPDGLAPAGMAELPSGDIIIALRGNNKNDIQIGYIAAESLHQAIKNGANVKPEVILNVNENNEFDIGYPISLTVRQDPETEEIFVYMLSGDDQYKPRRTFLTVYQWSPKIVEPVMSNHVPCVLCMASECSYSNRLLIGKDHVEDDGDVLE</sequence>
<dbReference type="Proteomes" id="UP000591131">
    <property type="component" value="Unassembled WGS sequence"/>
</dbReference>
<accession>A0A7J6LWQ9</accession>
<keyword evidence="2" id="KW-1185">Reference proteome</keyword>
<comment type="caution">
    <text evidence="1">The sequence shown here is derived from an EMBL/GenBank/DDBJ whole genome shotgun (WGS) entry which is preliminary data.</text>
</comment>
<gene>
    <name evidence="1" type="ORF">FOL47_005846</name>
</gene>
<name>A0A7J6LWQ9_PERCH</name>
<evidence type="ECO:0000313" key="2">
    <source>
        <dbReference type="Proteomes" id="UP000591131"/>
    </source>
</evidence>
<protein>
    <submittedName>
        <fullName evidence="1">Uncharacterized protein</fullName>
    </submittedName>
</protein>